<dbReference type="PANTHER" id="PTHR21248:SF22">
    <property type="entry name" value="PHOSPHOLIPASE D"/>
    <property type="match status" value="1"/>
</dbReference>
<comment type="caution">
    <text evidence="2">The sequence shown here is derived from an EMBL/GenBank/DDBJ whole genome shotgun (WGS) entry which is preliminary data.</text>
</comment>
<dbReference type="CDD" id="cd00138">
    <property type="entry name" value="PLDc_SF"/>
    <property type="match status" value="1"/>
</dbReference>
<protein>
    <submittedName>
        <fullName evidence="2">Phospholipase D-like domain-containing protein</fullName>
    </submittedName>
</protein>
<evidence type="ECO:0000313" key="3">
    <source>
        <dbReference type="Proteomes" id="UP001171606"/>
    </source>
</evidence>
<dbReference type="Proteomes" id="UP001171606">
    <property type="component" value="Unassembled WGS sequence"/>
</dbReference>
<name>A0ABT8PMV3_9BURK</name>
<evidence type="ECO:0000313" key="2">
    <source>
        <dbReference type="EMBL" id="MDN7936186.1"/>
    </source>
</evidence>
<gene>
    <name evidence="2" type="ORF">QZM52_33440</name>
</gene>
<reference evidence="2" key="1">
    <citation type="submission" date="2023-07" db="EMBL/GenBank/DDBJ databases">
        <title>A collection of bacterial strains from the Burkholderia cepacia Research Laboratory and Repository.</title>
        <authorList>
            <person name="Lipuma J."/>
            <person name="Spilker T."/>
            <person name="Caverly L."/>
        </authorList>
    </citation>
    <scope>NUCLEOTIDE SEQUENCE</scope>
    <source>
        <strain evidence="2">AU42020</strain>
    </source>
</reference>
<feature type="domain" description="PLD phosphodiesterase" evidence="1">
    <location>
        <begin position="230"/>
        <end position="257"/>
    </location>
</feature>
<accession>A0ABT8PMV3</accession>
<proteinExistence type="predicted"/>
<dbReference type="RefSeq" id="WP_301757465.1">
    <property type="nucleotide sequence ID" value="NZ_JAUJSQ010000022.1"/>
</dbReference>
<dbReference type="PROSITE" id="PS50035">
    <property type="entry name" value="PLD"/>
    <property type="match status" value="1"/>
</dbReference>
<sequence length="291" mass="32022">MSSKLSAFEKQVLGVLAEHAGLAATLFDAWAQLPPTSVQTVRSLVDLAQLGVTEEGAAAEVLRAACEVGLVEPAPPGYRPKGISHGRFERLAFALNCVEYYATEIHCDQTQVQVALTKPPRPSMLEQRLAELGWRTADLEPTEHAFHGIIQAAQKRVVVMTPFFDQKGADWLRELLSCTRRGVERILVLRSLEAPMRRDYPRGFDAIEPWLKENAIKVYNYSLNHMSGVGRETFHAKVVSCDRVAAYVGSSNMTEASLEHSMEMGVILTGKAASDVFDVVQAVIAASTQRL</sequence>
<dbReference type="Gene3D" id="3.30.870.10">
    <property type="entry name" value="Endonuclease Chain A"/>
    <property type="match status" value="1"/>
</dbReference>
<keyword evidence="3" id="KW-1185">Reference proteome</keyword>
<dbReference type="InterPro" id="IPR001736">
    <property type="entry name" value="PLipase_D/transphosphatidylase"/>
</dbReference>
<evidence type="ECO:0000259" key="1">
    <source>
        <dbReference type="PROSITE" id="PS50035"/>
    </source>
</evidence>
<dbReference type="Pfam" id="PF13091">
    <property type="entry name" value="PLDc_2"/>
    <property type="match status" value="1"/>
</dbReference>
<dbReference type="SUPFAM" id="SSF56024">
    <property type="entry name" value="Phospholipase D/nuclease"/>
    <property type="match status" value="1"/>
</dbReference>
<dbReference type="EMBL" id="JAUJSQ010000022">
    <property type="protein sequence ID" value="MDN7936186.1"/>
    <property type="molecule type" value="Genomic_DNA"/>
</dbReference>
<dbReference type="InterPro" id="IPR025202">
    <property type="entry name" value="PLD-like_dom"/>
</dbReference>
<dbReference type="PANTHER" id="PTHR21248">
    <property type="entry name" value="CARDIOLIPIN SYNTHASE"/>
    <property type="match status" value="1"/>
</dbReference>
<organism evidence="2 3">
    <name type="scientific">Burkholderia metallica</name>
    <dbReference type="NCBI Taxonomy" id="488729"/>
    <lineage>
        <taxon>Bacteria</taxon>
        <taxon>Pseudomonadati</taxon>
        <taxon>Pseudomonadota</taxon>
        <taxon>Betaproteobacteria</taxon>
        <taxon>Burkholderiales</taxon>
        <taxon>Burkholderiaceae</taxon>
        <taxon>Burkholderia</taxon>
        <taxon>Burkholderia cepacia complex</taxon>
    </lineage>
</organism>